<dbReference type="PROSITE" id="PS50056">
    <property type="entry name" value="TYR_PHOSPHATASE_2"/>
    <property type="match status" value="1"/>
</dbReference>
<accession>A0A158PPC0</accession>
<proteinExistence type="predicted"/>
<dbReference type="WBParaSite" id="ASIM_0001409901-mRNA-1">
    <property type="protein sequence ID" value="ASIM_0001409901-mRNA-1"/>
    <property type="gene ID" value="ASIM_0001409901"/>
</dbReference>
<dbReference type="GO" id="GO:0004725">
    <property type="term" value="F:protein tyrosine phosphatase activity"/>
    <property type="evidence" value="ECO:0007669"/>
    <property type="project" value="InterPro"/>
</dbReference>
<dbReference type="PROSITE" id="PS00383">
    <property type="entry name" value="TYR_PHOSPHATASE_1"/>
    <property type="match status" value="1"/>
</dbReference>
<dbReference type="PROSITE" id="PS50055">
    <property type="entry name" value="TYR_PHOSPHATASE_PTP"/>
    <property type="match status" value="1"/>
</dbReference>
<dbReference type="InterPro" id="IPR000242">
    <property type="entry name" value="PTP_cat"/>
</dbReference>
<evidence type="ECO:0000313" key="4">
    <source>
        <dbReference type="Proteomes" id="UP000267096"/>
    </source>
</evidence>
<dbReference type="PANTHER" id="PTHR46163:SF5">
    <property type="entry name" value="TYROSINE-PROTEIN PHOSPHATASE"/>
    <property type="match status" value="1"/>
</dbReference>
<protein>
    <submittedName>
        <fullName evidence="5">Protein-tyrosine phosphatase</fullName>
    </submittedName>
</protein>
<name>A0A158PPC0_ANISI</name>
<gene>
    <name evidence="3" type="ORF">ASIM_LOCUS13527</name>
</gene>
<evidence type="ECO:0000313" key="3">
    <source>
        <dbReference type="EMBL" id="VDK49930.1"/>
    </source>
</evidence>
<dbReference type="AlphaFoldDB" id="A0A158PPC0"/>
<evidence type="ECO:0000259" key="1">
    <source>
        <dbReference type="PROSITE" id="PS50055"/>
    </source>
</evidence>
<dbReference type="PANTHER" id="PTHR46163">
    <property type="entry name" value="TYROSINE-PROTEIN PHOSPHATASE-RELATED"/>
    <property type="match status" value="1"/>
</dbReference>
<dbReference type="EMBL" id="UYRR01031419">
    <property type="protein sequence ID" value="VDK49930.1"/>
    <property type="molecule type" value="Genomic_DNA"/>
</dbReference>
<feature type="domain" description="Tyrosine-protein phosphatase" evidence="1">
    <location>
        <begin position="18"/>
        <end position="275"/>
    </location>
</feature>
<dbReference type="SMART" id="SM00194">
    <property type="entry name" value="PTPc"/>
    <property type="match status" value="1"/>
</dbReference>
<keyword evidence="4" id="KW-1185">Reference proteome</keyword>
<dbReference type="OrthoDB" id="10253954at2759"/>
<dbReference type="InterPro" id="IPR016130">
    <property type="entry name" value="Tyr_Pase_AS"/>
</dbReference>
<organism evidence="5">
    <name type="scientific">Anisakis simplex</name>
    <name type="common">Herring worm</name>
    <dbReference type="NCBI Taxonomy" id="6269"/>
    <lineage>
        <taxon>Eukaryota</taxon>
        <taxon>Metazoa</taxon>
        <taxon>Ecdysozoa</taxon>
        <taxon>Nematoda</taxon>
        <taxon>Chromadorea</taxon>
        <taxon>Rhabditida</taxon>
        <taxon>Spirurina</taxon>
        <taxon>Ascaridomorpha</taxon>
        <taxon>Ascaridoidea</taxon>
        <taxon>Anisakidae</taxon>
        <taxon>Anisakis</taxon>
        <taxon>Anisakis simplex complex</taxon>
    </lineage>
</organism>
<reference evidence="3 4" key="2">
    <citation type="submission" date="2018-11" db="EMBL/GenBank/DDBJ databases">
        <authorList>
            <consortium name="Pathogen Informatics"/>
        </authorList>
    </citation>
    <scope>NUCLEOTIDE SEQUENCE [LARGE SCALE GENOMIC DNA]</scope>
</reference>
<dbReference type="InterPro" id="IPR052782">
    <property type="entry name" value="Oocyte-zygote_transition_reg"/>
</dbReference>
<evidence type="ECO:0000259" key="2">
    <source>
        <dbReference type="PROSITE" id="PS50056"/>
    </source>
</evidence>
<dbReference type="InterPro" id="IPR000387">
    <property type="entry name" value="Tyr_Pase_dom"/>
</dbReference>
<sequence length="303" mass="35621">MQIKAWVERMLDKGIMELRREFIQLRLSTNPTEDQYKHFTANAPFGRNRYCDVYCLDESRIVLRNHPSGIDYIHANYVDTPSTAHRFICAQAPKDGTVYDFWLMILQENIENIVMLGDFVEKGRSKCAHYFPEEENVLFEVNDISVECTTKTALKEFSSNITQRSLKATRNGKIHKVKHYHWSVWPDQGVPNVDHSPFRLLQRVRSSKFPICIHCSAGIGRTGSIVVIEYILDRLKTNKNFEDLAEIVKQLRKQRAGIVQTDLQYLYVHRVMLNFFMDYKLIEKSERINNFIHDYEEIIPRVQ</sequence>
<dbReference type="SUPFAM" id="SSF52799">
    <property type="entry name" value="(Phosphotyrosine protein) phosphatases II"/>
    <property type="match status" value="1"/>
</dbReference>
<dbReference type="Proteomes" id="UP000267096">
    <property type="component" value="Unassembled WGS sequence"/>
</dbReference>
<evidence type="ECO:0000313" key="5">
    <source>
        <dbReference type="WBParaSite" id="ASIM_0001409901-mRNA-1"/>
    </source>
</evidence>
<dbReference type="SMART" id="SM00404">
    <property type="entry name" value="PTPc_motif"/>
    <property type="match status" value="1"/>
</dbReference>
<reference evidence="5" key="1">
    <citation type="submission" date="2016-04" db="UniProtKB">
        <authorList>
            <consortium name="WormBaseParasite"/>
        </authorList>
    </citation>
    <scope>IDENTIFICATION</scope>
</reference>
<dbReference type="Pfam" id="PF00102">
    <property type="entry name" value="Y_phosphatase"/>
    <property type="match status" value="1"/>
</dbReference>
<dbReference type="InterPro" id="IPR029021">
    <property type="entry name" value="Prot-tyrosine_phosphatase-like"/>
</dbReference>
<dbReference type="CDD" id="cd00047">
    <property type="entry name" value="PTPc"/>
    <property type="match status" value="1"/>
</dbReference>
<dbReference type="InterPro" id="IPR003595">
    <property type="entry name" value="Tyr_Pase_cat"/>
</dbReference>
<dbReference type="PRINTS" id="PR00700">
    <property type="entry name" value="PRTYPHPHTASE"/>
</dbReference>
<dbReference type="Gene3D" id="3.90.190.10">
    <property type="entry name" value="Protein tyrosine phosphatase superfamily"/>
    <property type="match status" value="1"/>
</dbReference>
<feature type="domain" description="Tyrosine specific protein phosphatases" evidence="2">
    <location>
        <begin position="195"/>
        <end position="266"/>
    </location>
</feature>